<protein>
    <submittedName>
        <fullName evidence="2">Uncharacterized protein</fullName>
    </submittedName>
</protein>
<organism evidence="2 3">
    <name type="scientific">Streptomyces polyasparticus</name>
    <dbReference type="NCBI Taxonomy" id="2767826"/>
    <lineage>
        <taxon>Bacteria</taxon>
        <taxon>Bacillati</taxon>
        <taxon>Actinomycetota</taxon>
        <taxon>Actinomycetes</taxon>
        <taxon>Kitasatosporales</taxon>
        <taxon>Streptomycetaceae</taxon>
        <taxon>Streptomyces</taxon>
    </lineage>
</organism>
<feature type="transmembrane region" description="Helical" evidence="1">
    <location>
        <begin position="44"/>
        <end position="64"/>
    </location>
</feature>
<dbReference type="EMBL" id="JACTVJ010000030">
    <property type="protein sequence ID" value="MBC9718866.1"/>
    <property type="molecule type" value="Genomic_DNA"/>
</dbReference>
<keyword evidence="3" id="KW-1185">Reference proteome</keyword>
<proteinExistence type="predicted"/>
<reference evidence="2 3" key="1">
    <citation type="submission" date="2020-08" db="EMBL/GenBank/DDBJ databases">
        <title>Genemic of Streptomyces polyaspartic.</title>
        <authorList>
            <person name="Liu W."/>
        </authorList>
    </citation>
    <scope>NUCLEOTIDE SEQUENCE [LARGE SCALE GENOMIC DNA]</scope>
    <source>
        <strain evidence="2 3">TRM66268-LWL</strain>
    </source>
</reference>
<evidence type="ECO:0000313" key="2">
    <source>
        <dbReference type="EMBL" id="MBC9718866.1"/>
    </source>
</evidence>
<feature type="transmembrane region" description="Helical" evidence="1">
    <location>
        <begin position="20"/>
        <end position="38"/>
    </location>
</feature>
<sequence>MGRHARGAEHLRISSYVLGWRSLFLGWCGVLAGFGGAITNEGLLPKLALIGIGVLGGGLVRVSLIEMKLQQRQRVRR</sequence>
<evidence type="ECO:0000313" key="3">
    <source>
        <dbReference type="Proteomes" id="UP000642284"/>
    </source>
</evidence>
<name>A0ABR7STQ2_9ACTN</name>
<dbReference type="Proteomes" id="UP000642284">
    <property type="component" value="Unassembled WGS sequence"/>
</dbReference>
<dbReference type="RefSeq" id="WP_187819294.1">
    <property type="nucleotide sequence ID" value="NZ_JACTVJ010000030.1"/>
</dbReference>
<keyword evidence="1" id="KW-0472">Membrane</keyword>
<keyword evidence="1" id="KW-0812">Transmembrane</keyword>
<keyword evidence="1" id="KW-1133">Transmembrane helix</keyword>
<accession>A0ABR7STQ2</accession>
<comment type="caution">
    <text evidence="2">The sequence shown here is derived from an EMBL/GenBank/DDBJ whole genome shotgun (WGS) entry which is preliminary data.</text>
</comment>
<gene>
    <name evidence="2" type="ORF">H9Y04_40695</name>
</gene>
<evidence type="ECO:0000256" key="1">
    <source>
        <dbReference type="SAM" id="Phobius"/>
    </source>
</evidence>